<reference evidence="1" key="1">
    <citation type="submission" date="2019-08" db="EMBL/GenBank/DDBJ databases">
        <authorList>
            <person name="Kucharzyk K."/>
            <person name="Murdoch R.W."/>
            <person name="Higgins S."/>
            <person name="Loffler F."/>
        </authorList>
    </citation>
    <scope>NUCLEOTIDE SEQUENCE</scope>
</reference>
<dbReference type="EMBL" id="VSSQ01095107">
    <property type="protein sequence ID" value="MPN39347.1"/>
    <property type="molecule type" value="Genomic_DNA"/>
</dbReference>
<accession>A0A645HK35</accession>
<protein>
    <submittedName>
        <fullName evidence="1">Uncharacterized protein</fullName>
    </submittedName>
</protein>
<comment type="caution">
    <text evidence="1">The sequence shown here is derived from an EMBL/GenBank/DDBJ whole genome shotgun (WGS) entry which is preliminary data.</text>
</comment>
<organism evidence="1">
    <name type="scientific">bioreactor metagenome</name>
    <dbReference type="NCBI Taxonomy" id="1076179"/>
    <lineage>
        <taxon>unclassified sequences</taxon>
        <taxon>metagenomes</taxon>
        <taxon>ecological metagenomes</taxon>
    </lineage>
</organism>
<evidence type="ECO:0000313" key="1">
    <source>
        <dbReference type="EMBL" id="MPN39347.1"/>
    </source>
</evidence>
<name>A0A645HK35_9ZZZZ</name>
<gene>
    <name evidence="1" type="ORF">SDC9_186875</name>
</gene>
<sequence length="154" mass="17077">MPVGRHHGDVFRGDVEVDTVHHGTEFIICRGKQGAVDTTQHNRSGNVYPNGIVGQSHRARIFIGILAHEAVFTVGVLNQDLESICVDLERKRLFGQFLQRIEQGLRSHGKRAVRIAFNDLDGGIHGCFAIGYGNGQCSVFKPEQKTIKNGQRVF</sequence>
<proteinExistence type="predicted"/>
<dbReference type="AlphaFoldDB" id="A0A645HK35"/>